<dbReference type="Proteomes" id="UP000244064">
    <property type="component" value="Unassembled WGS sequence"/>
</dbReference>
<evidence type="ECO:0000313" key="3">
    <source>
        <dbReference type="Proteomes" id="UP000244064"/>
    </source>
</evidence>
<dbReference type="Pfam" id="PF14481">
    <property type="entry name" value="Fimbrial_PilY2"/>
    <property type="match status" value="1"/>
</dbReference>
<comment type="caution">
    <text evidence="2">The sequence shown here is derived from an EMBL/GenBank/DDBJ whole genome shotgun (WGS) entry which is preliminary data.</text>
</comment>
<protein>
    <recommendedName>
        <fullName evidence="4">Pilus assembly protein PilY</fullName>
    </recommendedName>
</protein>
<gene>
    <name evidence="2" type="ORF">DBO85_11550</name>
</gene>
<keyword evidence="3" id="KW-1185">Reference proteome</keyword>
<proteinExistence type="predicted"/>
<dbReference type="Gene3D" id="2.40.50.320">
    <property type="entry name" value="Copper binding periplasmic protein CusF"/>
    <property type="match status" value="1"/>
</dbReference>
<evidence type="ECO:0008006" key="4">
    <source>
        <dbReference type="Google" id="ProtNLM"/>
    </source>
</evidence>
<dbReference type="InterPro" id="IPR042230">
    <property type="entry name" value="CusF_sf"/>
</dbReference>
<dbReference type="AlphaFoldDB" id="A0A2T5P8E1"/>
<feature type="signal peptide" evidence="1">
    <location>
        <begin position="1"/>
        <end position="23"/>
    </location>
</feature>
<dbReference type="InterPro" id="IPR029497">
    <property type="entry name" value="Fimbrial_PilY2"/>
</dbReference>
<feature type="chain" id="PRO_5015654121" description="Pilus assembly protein PilY" evidence="1">
    <location>
        <begin position="24"/>
        <end position="115"/>
    </location>
</feature>
<evidence type="ECO:0000256" key="1">
    <source>
        <dbReference type="SAM" id="SignalP"/>
    </source>
</evidence>
<dbReference type="EMBL" id="QASN01000019">
    <property type="protein sequence ID" value="PTU73993.1"/>
    <property type="molecule type" value="Genomic_DNA"/>
</dbReference>
<name>A0A2T5P8E1_9PSED</name>
<organism evidence="2 3">
    <name type="scientific">Pseudomonas mangrovi</name>
    <dbReference type="NCBI Taxonomy" id="2161748"/>
    <lineage>
        <taxon>Bacteria</taxon>
        <taxon>Pseudomonadati</taxon>
        <taxon>Pseudomonadota</taxon>
        <taxon>Gammaproteobacteria</taxon>
        <taxon>Pseudomonadales</taxon>
        <taxon>Pseudomonadaceae</taxon>
        <taxon>Pseudomonas</taxon>
    </lineage>
</organism>
<sequence>MIMNRKLIGLMGAALLCSAAAQAQTFEESGVVEKVFSERSLIQVNDRMYTLPNRVTESLSPGAGPAIFQLRTGTVVNFSGITGGQYPLIDSMAILRQPTPEEEMQLQRELNNERN</sequence>
<evidence type="ECO:0000313" key="2">
    <source>
        <dbReference type="EMBL" id="PTU73993.1"/>
    </source>
</evidence>
<reference evidence="2 3" key="1">
    <citation type="submission" date="2018-04" db="EMBL/GenBank/DDBJ databases">
        <title>Pseudomonas sp. nov., isolated from mangrove soil.</title>
        <authorList>
            <person name="Chen C."/>
        </authorList>
    </citation>
    <scope>NUCLEOTIDE SEQUENCE [LARGE SCALE GENOMIC DNA]</scope>
    <source>
        <strain evidence="2 3">TC-11</strain>
    </source>
</reference>
<accession>A0A2T5P8E1</accession>
<keyword evidence="1" id="KW-0732">Signal</keyword>